<dbReference type="AlphaFoldDB" id="A0A2N3RLQ3"/>
<feature type="region of interest" description="Disordered" evidence="8">
    <location>
        <begin position="82"/>
        <end position="122"/>
    </location>
</feature>
<dbReference type="FunFam" id="2.40.50.100:FF:000079">
    <property type="entry name" value="Dihydrolipoamide acetyltransferase component of pyruvate dehydrogenase complex"/>
    <property type="match status" value="1"/>
</dbReference>
<dbReference type="GO" id="GO:0016407">
    <property type="term" value="F:acetyltransferase activity"/>
    <property type="evidence" value="ECO:0007669"/>
    <property type="project" value="TreeGrafter"/>
</dbReference>
<feature type="compositionally biased region" description="Low complexity" evidence="8">
    <location>
        <begin position="255"/>
        <end position="265"/>
    </location>
</feature>
<organism evidence="11 13">
    <name type="scientific">Xanthomonas prunicola</name>
    <dbReference type="NCBI Taxonomy" id="2053930"/>
    <lineage>
        <taxon>Bacteria</taxon>
        <taxon>Pseudomonadati</taxon>
        <taxon>Pseudomonadota</taxon>
        <taxon>Gammaproteobacteria</taxon>
        <taxon>Lysobacterales</taxon>
        <taxon>Lysobacteraceae</taxon>
        <taxon>Xanthomonas</taxon>
    </lineage>
</organism>
<reference evidence="13 14" key="1">
    <citation type="submission" date="2017-11" db="EMBL/GenBank/DDBJ databases">
        <title>Xanthomonas prunicola sp. nov., a novel pathogen that affects nectarine (Prunus persica var. nectarine) trees.</title>
        <authorList>
            <person name="Lopez M."/>
            <person name="Lopez-Soriano P."/>
            <person name="Garita-Cambronero J."/>
            <person name="Beltran C."/>
            <person name="Taghouti G."/>
            <person name="Portier P."/>
            <person name="Cubero J."/>
            <person name="Fischer-Le Saux M."/>
            <person name="Marco-Noales E."/>
        </authorList>
    </citation>
    <scope>NUCLEOTIDE SEQUENCE [LARGE SCALE GENOMIC DNA]</scope>
    <source>
        <strain evidence="11 13">CFBP8353</strain>
        <strain evidence="12 14">CFBP8354</strain>
    </source>
</reference>
<dbReference type="EMBL" id="PHKW01000002">
    <property type="protein sequence ID" value="PKV17683.1"/>
    <property type="molecule type" value="Genomic_DNA"/>
</dbReference>
<dbReference type="FunFam" id="4.10.320.10:FF:000016">
    <property type="entry name" value="Dihydrolipoamide acetyltransferase component of pyruvate dehydrogenase complex"/>
    <property type="match status" value="1"/>
</dbReference>
<comment type="cofactor">
    <cofactor evidence="1 7">
        <name>(R)-lipoate</name>
        <dbReference type="ChEBI" id="CHEBI:83088"/>
    </cofactor>
</comment>
<evidence type="ECO:0000313" key="14">
    <source>
        <dbReference type="Proteomes" id="UP000233748"/>
    </source>
</evidence>
<feature type="compositionally biased region" description="Basic and acidic residues" evidence="8">
    <location>
        <begin position="268"/>
        <end position="277"/>
    </location>
</feature>
<feature type="compositionally biased region" description="Polar residues" evidence="8">
    <location>
        <begin position="104"/>
        <end position="115"/>
    </location>
</feature>
<dbReference type="Gene3D" id="2.40.50.100">
    <property type="match status" value="1"/>
</dbReference>
<protein>
    <recommendedName>
        <fullName evidence="7">Dihydrolipoamide acetyltransferase component of pyruvate dehydrogenase complex</fullName>
        <ecNumber evidence="7">2.3.1.-</ecNumber>
    </recommendedName>
</protein>
<dbReference type="InterPro" id="IPR050743">
    <property type="entry name" value="2-oxoacid_DH_E2_comp"/>
</dbReference>
<dbReference type="SUPFAM" id="SSF52777">
    <property type="entry name" value="CoA-dependent acyltransferases"/>
    <property type="match status" value="1"/>
</dbReference>
<keyword evidence="6 7" id="KW-0012">Acyltransferase</keyword>
<dbReference type="RefSeq" id="WP_101362959.1">
    <property type="nucleotide sequence ID" value="NZ_PHKV01000002.1"/>
</dbReference>
<evidence type="ECO:0000256" key="3">
    <source>
        <dbReference type="ARBA" id="ARBA00011484"/>
    </source>
</evidence>
<dbReference type="InterPro" id="IPR011053">
    <property type="entry name" value="Single_hybrid_motif"/>
</dbReference>
<evidence type="ECO:0000313" key="12">
    <source>
        <dbReference type="EMBL" id="PKV17683.1"/>
    </source>
</evidence>
<dbReference type="FunFam" id="3.30.559.10:FF:000029">
    <property type="entry name" value="Dihydrolipoamide acetyltransferase component of pyruvate dehydrogenase complex"/>
    <property type="match status" value="1"/>
</dbReference>
<dbReference type="SUPFAM" id="SSF51230">
    <property type="entry name" value="Single hybrid motif"/>
    <property type="match status" value="1"/>
</dbReference>
<dbReference type="EC" id="2.3.1.-" evidence="7"/>
<dbReference type="SUPFAM" id="SSF47005">
    <property type="entry name" value="Peripheral subunit-binding domain of 2-oxo acid dehydrogenase complex"/>
    <property type="match status" value="1"/>
</dbReference>
<dbReference type="PROSITE" id="PS50968">
    <property type="entry name" value="BIOTINYL_LIPOYL"/>
    <property type="match status" value="1"/>
</dbReference>
<dbReference type="Pfam" id="PF02817">
    <property type="entry name" value="E3_binding"/>
    <property type="match status" value="1"/>
</dbReference>
<dbReference type="PROSITE" id="PS00189">
    <property type="entry name" value="LIPOYL"/>
    <property type="match status" value="1"/>
</dbReference>
<dbReference type="InterPro" id="IPR001078">
    <property type="entry name" value="2-oxoacid_DH_actylTfrase"/>
</dbReference>
<evidence type="ECO:0000259" key="10">
    <source>
        <dbReference type="PROSITE" id="PS51826"/>
    </source>
</evidence>
<dbReference type="InterPro" id="IPR003016">
    <property type="entry name" value="2-oxoA_DH_lipoyl-BS"/>
</dbReference>
<evidence type="ECO:0000313" key="13">
    <source>
        <dbReference type="Proteomes" id="UP000233720"/>
    </source>
</evidence>
<evidence type="ECO:0000256" key="7">
    <source>
        <dbReference type="RuleBase" id="RU003423"/>
    </source>
</evidence>
<sequence>MSDNKTFHLPDLGEGLPDATIVEWFVKEGDSVRLDDPLVSMETAKAVVEVPSPFSGTVVKLAGAAGDVIVTGSMLAQFALDASQPQRADGQDTGHGHGHGGSAQAATPSTGQSAAGPTERVVASDNGGEIADAETASSAAGERDDAGTVVGAMQSSNTVQSEQAIAVGGVRAMPVVRALARKLRVDLAQVRATGPDGTVTLADVKQAAAAGTAQPSSGAHGAPTSPASGRDGSFASGPFAEGGRATGIADHGRARPATATLLPPAGEGARRADEGQHRSALSTSGKPMRTQPPGVVVKGQPEQLKGVRRNMARVMADAHTKVVPTTLNDDADLHAWQPGNDVTVRLVRGIVRACQAVPALNAWFDGDALSRTLHNQIDIGIAVDTEEGLFVPALRNADMLDAHGIRESVNRLRQQVENRSIAASELSGYTISLSNFGMFAGRYATPVVVPPCVAIVAAGRARYQLTPVMGGVETHKVMPLSLTFDHRAATGGEAARFLRALLDDLALAN</sequence>
<feature type="domain" description="Peripheral subunit-binding (PSBD)" evidence="10">
    <location>
        <begin position="171"/>
        <end position="208"/>
    </location>
</feature>
<dbReference type="PROSITE" id="PS51826">
    <property type="entry name" value="PSBD"/>
    <property type="match status" value="1"/>
</dbReference>
<evidence type="ECO:0000256" key="2">
    <source>
        <dbReference type="ARBA" id="ARBA00007317"/>
    </source>
</evidence>
<feature type="region of interest" description="Disordered" evidence="8">
    <location>
        <begin position="210"/>
        <end position="302"/>
    </location>
</feature>
<dbReference type="Gene3D" id="4.10.320.10">
    <property type="entry name" value="E3-binding domain"/>
    <property type="match status" value="1"/>
</dbReference>
<dbReference type="InterPro" id="IPR004167">
    <property type="entry name" value="PSBD"/>
</dbReference>
<accession>A0A2N3RLQ3</accession>
<dbReference type="Gene3D" id="3.30.559.10">
    <property type="entry name" value="Chloramphenicol acetyltransferase-like domain"/>
    <property type="match status" value="1"/>
</dbReference>
<dbReference type="InterPro" id="IPR023213">
    <property type="entry name" value="CAT-like_dom_sf"/>
</dbReference>
<keyword evidence="4 7" id="KW-0808">Transferase</keyword>
<evidence type="ECO:0000313" key="11">
    <source>
        <dbReference type="EMBL" id="PKV13408.1"/>
    </source>
</evidence>
<proteinExistence type="inferred from homology"/>
<evidence type="ECO:0000256" key="4">
    <source>
        <dbReference type="ARBA" id="ARBA00022679"/>
    </source>
</evidence>
<dbReference type="InterPro" id="IPR036625">
    <property type="entry name" value="E3-bd_dom_sf"/>
</dbReference>
<evidence type="ECO:0000256" key="1">
    <source>
        <dbReference type="ARBA" id="ARBA00001938"/>
    </source>
</evidence>
<comment type="similarity">
    <text evidence="2 7">Belongs to the 2-oxoacid dehydrogenase family.</text>
</comment>
<dbReference type="Proteomes" id="UP000233748">
    <property type="component" value="Unassembled WGS sequence"/>
</dbReference>
<dbReference type="CDD" id="cd06849">
    <property type="entry name" value="lipoyl_domain"/>
    <property type="match status" value="1"/>
</dbReference>
<dbReference type="GO" id="GO:0031405">
    <property type="term" value="F:lipoic acid binding"/>
    <property type="evidence" value="ECO:0007669"/>
    <property type="project" value="TreeGrafter"/>
</dbReference>
<dbReference type="PANTHER" id="PTHR43178:SF12">
    <property type="entry name" value="DIHYDROLIPOAMIDE ACETYLTRANSFERASE COMPONENT OF PYRUVATE DEHYDROGENASE COMPLEX"/>
    <property type="match status" value="1"/>
</dbReference>
<dbReference type="PANTHER" id="PTHR43178">
    <property type="entry name" value="DIHYDROLIPOAMIDE ACETYLTRANSFERASE COMPONENT OF PYRUVATE DEHYDROGENASE COMPLEX"/>
    <property type="match status" value="1"/>
</dbReference>
<dbReference type="OrthoDB" id="9805770at2"/>
<dbReference type="Pfam" id="PF00364">
    <property type="entry name" value="Biotin_lipoyl"/>
    <property type="match status" value="1"/>
</dbReference>
<dbReference type="Pfam" id="PF00198">
    <property type="entry name" value="2-oxoacid_dh"/>
    <property type="match status" value="1"/>
</dbReference>
<keyword evidence="5 7" id="KW-0450">Lipoyl</keyword>
<dbReference type="GO" id="GO:0005737">
    <property type="term" value="C:cytoplasm"/>
    <property type="evidence" value="ECO:0007669"/>
    <property type="project" value="TreeGrafter"/>
</dbReference>
<evidence type="ECO:0000256" key="5">
    <source>
        <dbReference type="ARBA" id="ARBA00022823"/>
    </source>
</evidence>
<dbReference type="InterPro" id="IPR000089">
    <property type="entry name" value="Biotin_lipoyl"/>
</dbReference>
<dbReference type="EMBL" id="PHKV01000002">
    <property type="protein sequence ID" value="PKV13408.1"/>
    <property type="molecule type" value="Genomic_DNA"/>
</dbReference>
<evidence type="ECO:0000256" key="6">
    <source>
        <dbReference type="ARBA" id="ARBA00023315"/>
    </source>
</evidence>
<gene>
    <name evidence="11" type="ORF">XpruCFBP8353_09395</name>
    <name evidence="12" type="ORF">XpruCFBP8354_09395</name>
</gene>
<evidence type="ECO:0000256" key="8">
    <source>
        <dbReference type="SAM" id="MobiDB-lite"/>
    </source>
</evidence>
<feature type="domain" description="Lipoyl-binding" evidence="9">
    <location>
        <begin position="4"/>
        <end position="79"/>
    </location>
</feature>
<evidence type="ECO:0000259" key="9">
    <source>
        <dbReference type="PROSITE" id="PS50968"/>
    </source>
</evidence>
<name>A0A2N3RLQ3_9XANT</name>
<dbReference type="Proteomes" id="UP000233720">
    <property type="component" value="Unassembled WGS sequence"/>
</dbReference>
<comment type="caution">
    <text evidence="11">The sequence shown here is derived from an EMBL/GenBank/DDBJ whole genome shotgun (WGS) entry which is preliminary data.</text>
</comment>
<keyword evidence="14" id="KW-1185">Reference proteome</keyword>
<comment type="subunit">
    <text evidence="3">Forms a 24-polypeptide structural core with octahedral symmetry.</text>
</comment>